<feature type="compositionally biased region" description="Low complexity" evidence="1">
    <location>
        <begin position="62"/>
        <end position="72"/>
    </location>
</feature>
<dbReference type="Proteomes" id="UP000186817">
    <property type="component" value="Unassembled WGS sequence"/>
</dbReference>
<reference evidence="2 3" key="1">
    <citation type="submission" date="2016-02" db="EMBL/GenBank/DDBJ databases">
        <title>Genome analysis of coral dinoflagellate symbionts highlights evolutionary adaptations to a symbiotic lifestyle.</title>
        <authorList>
            <person name="Aranda M."/>
            <person name="Li Y."/>
            <person name="Liew Y.J."/>
            <person name="Baumgarten S."/>
            <person name="Simakov O."/>
            <person name="Wilson M."/>
            <person name="Piel J."/>
            <person name="Ashoor H."/>
            <person name="Bougouffa S."/>
            <person name="Bajic V.B."/>
            <person name="Ryu T."/>
            <person name="Ravasi T."/>
            <person name="Bayer T."/>
            <person name="Micklem G."/>
            <person name="Kim H."/>
            <person name="Bhak J."/>
            <person name="Lajeunesse T.C."/>
            <person name="Voolstra C.R."/>
        </authorList>
    </citation>
    <scope>NUCLEOTIDE SEQUENCE [LARGE SCALE GENOMIC DNA]</scope>
    <source>
        <strain evidence="2 3">CCMP2467</strain>
    </source>
</reference>
<feature type="compositionally biased region" description="Pro residues" evidence="1">
    <location>
        <begin position="255"/>
        <end position="265"/>
    </location>
</feature>
<proteinExistence type="predicted"/>
<evidence type="ECO:0000313" key="2">
    <source>
        <dbReference type="EMBL" id="OLP88814.1"/>
    </source>
</evidence>
<comment type="caution">
    <text evidence="2">The sequence shown here is derived from an EMBL/GenBank/DDBJ whole genome shotgun (WGS) entry which is preliminary data.</text>
</comment>
<feature type="compositionally biased region" description="Basic and acidic residues" evidence="1">
    <location>
        <begin position="47"/>
        <end position="58"/>
    </location>
</feature>
<dbReference type="AlphaFoldDB" id="A0A1Q9D0Z1"/>
<evidence type="ECO:0000256" key="1">
    <source>
        <dbReference type="SAM" id="MobiDB-lite"/>
    </source>
</evidence>
<feature type="region of interest" description="Disordered" evidence="1">
    <location>
        <begin position="36"/>
        <end position="276"/>
    </location>
</feature>
<feature type="compositionally biased region" description="Polar residues" evidence="1">
    <location>
        <begin position="205"/>
        <end position="217"/>
    </location>
</feature>
<dbReference type="EMBL" id="LSRX01000793">
    <property type="protein sequence ID" value="OLP88814.1"/>
    <property type="molecule type" value="Genomic_DNA"/>
</dbReference>
<sequence>MLQNTRGRTVFAFQPKRLPKDVDRLTFFKGSIVRKKSLGPAGAEDGDTQKVDSERFEPPPRSAEAALSRSASVNDLRCRVQRQRSSEPATERSESSRLQCAPSRPLSARLAEAPPPLPAFPGSWKSEDSTVPAARKVLAVSGAKPPGSAKEGASAEESGSPAGKSAMTRSPSMPLPKRPTVPCEKRRPRPRTAGGEEAALGESDGSPTSSQVTSSPKPSEAPSPDAPGPAAPPATGGYTSITSSRSTPQLVSNSRPPPPLPPPIPQLRFRPEGQRNASLLAAASAQATLLSPMTSARRPSQS</sequence>
<feature type="compositionally biased region" description="Pro residues" evidence="1">
    <location>
        <begin position="219"/>
        <end position="232"/>
    </location>
</feature>
<gene>
    <name evidence="2" type="ORF">AK812_SmicGene29803</name>
</gene>
<organism evidence="2 3">
    <name type="scientific">Symbiodinium microadriaticum</name>
    <name type="common">Dinoflagellate</name>
    <name type="synonym">Zooxanthella microadriatica</name>
    <dbReference type="NCBI Taxonomy" id="2951"/>
    <lineage>
        <taxon>Eukaryota</taxon>
        <taxon>Sar</taxon>
        <taxon>Alveolata</taxon>
        <taxon>Dinophyceae</taxon>
        <taxon>Suessiales</taxon>
        <taxon>Symbiodiniaceae</taxon>
        <taxon>Symbiodinium</taxon>
    </lineage>
</organism>
<protein>
    <submittedName>
        <fullName evidence="2">Uncharacterized protein</fullName>
    </submittedName>
</protein>
<feature type="compositionally biased region" description="Polar residues" evidence="1">
    <location>
        <begin position="237"/>
        <end position="254"/>
    </location>
</feature>
<name>A0A1Q9D0Z1_SYMMI</name>
<keyword evidence="3" id="KW-1185">Reference proteome</keyword>
<dbReference type="OrthoDB" id="431049at2759"/>
<evidence type="ECO:0000313" key="3">
    <source>
        <dbReference type="Proteomes" id="UP000186817"/>
    </source>
</evidence>
<accession>A0A1Q9D0Z1</accession>